<dbReference type="InterPro" id="IPR057210">
    <property type="entry name" value="DUF7888"/>
</dbReference>
<dbReference type="AlphaFoldDB" id="A0AA40CI33"/>
<name>A0AA40CI33_9PEZI</name>
<feature type="chain" id="PRO_5041468960" description="DUF7888 domain-containing protein" evidence="1">
    <location>
        <begin position="18"/>
        <end position="171"/>
    </location>
</feature>
<proteinExistence type="predicted"/>
<feature type="domain" description="DUF7888" evidence="2">
    <location>
        <begin position="39"/>
        <end position="171"/>
    </location>
</feature>
<keyword evidence="1" id="KW-0732">Signal</keyword>
<dbReference type="PANTHER" id="PTHR40845:SF1">
    <property type="match status" value="1"/>
</dbReference>
<comment type="caution">
    <text evidence="3">The sequence shown here is derived from an EMBL/GenBank/DDBJ whole genome shotgun (WGS) entry which is preliminary data.</text>
</comment>
<evidence type="ECO:0000313" key="3">
    <source>
        <dbReference type="EMBL" id="KAK0638029.1"/>
    </source>
</evidence>
<dbReference type="Proteomes" id="UP001175001">
    <property type="component" value="Unassembled WGS sequence"/>
</dbReference>
<sequence length="171" mass="18344">MKFNTAMVALVAGLAAAAPAPKNDEHAALEKRIDPITAGIISGAVVTAIVGTASGVAVGSINNILPALSTWEQVREQFTKKTVAEMWARRPNNRVAAICYNMGYSVSKPKQVTELASVKISSGLLNTDYDCFFMQGPDARFKPQGDGGYINFAAMHNNAHCTYNKGEIYCK</sequence>
<dbReference type="EMBL" id="JAUJDW010000104">
    <property type="protein sequence ID" value="KAK0638029.1"/>
    <property type="molecule type" value="Genomic_DNA"/>
</dbReference>
<keyword evidence="4" id="KW-1185">Reference proteome</keyword>
<evidence type="ECO:0000256" key="1">
    <source>
        <dbReference type="SAM" id="SignalP"/>
    </source>
</evidence>
<accession>A0AA40CI33</accession>
<protein>
    <recommendedName>
        <fullName evidence="2">DUF7888 domain-containing protein</fullName>
    </recommendedName>
</protein>
<evidence type="ECO:0000313" key="4">
    <source>
        <dbReference type="Proteomes" id="UP001175001"/>
    </source>
</evidence>
<organism evidence="3 4">
    <name type="scientific">Lasiodiplodia hormozganensis</name>
    <dbReference type="NCBI Taxonomy" id="869390"/>
    <lineage>
        <taxon>Eukaryota</taxon>
        <taxon>Fungi</taxon>
        <taxon>Dikarya</taxon>
        <taxon>Ascomycota</taxon>
        <taxon>Pezizomycotina</taxon>
        <taxon>Dothideomycetes</taxon>
        <taxon>Dothideomycetes incertae sedis</taxon>
        <taxon>Botryosphaeriales</taxon>
        <taxon>Botryosphaeriaceae</taxon>
        <taxon>Lasiodiplodia</taxon>
    </lineage>
</organism>
<reference evidence="3" key="1">
    <citation type="submission" date="2023-06" db="EMBL/GenBank/DDBJ databases">
        <title>Multi-omics analyses reveal the molecular pathogenesis toolkit of Lasiodiplodia hormozganensis, a cross-kingdom pathogen.</title>
        <authorList>
            <person name="Felix C."/>
            <person name="Meneses R."/>
            <person name="Goncalves M.F.M."/>
            <person name="Tilleman L."/>
            <person name="Duarte A.S."/>
            <person name="Jorrin-Novo J.V."/>
            <person name="Van De Peer Y."/>
            <person name="Deforce D."/>
            <person name="Van Nieuwerburgh F."/>
            <person name="Esteves A.C."/>
            <person name="Alves A."/>
        </authorList>
    </citation>
    <scope>NUCLEOTIDE SEQUENCE</scope>
    <source>
        <strain evidence="3">CBS 339.90</strain>
    </source>
</reference>
<feature type="signal peptide" evidence="1">
    <location>
        <begin position="1"/>
        <end position="17"/>
    </location>
</feature>
<gene>
    <name evidence="3" type="ORF">DIS24_g10203</name>
</gene>
<evidence type="ECO:0000259" key="2">
    <source>
        <dbReference type="Pfam" id="PF25411"/>
    </source>
</evidence>
<dbReference type="Pfam" id="PF25411">
    <property type="entry name" value="DUF7888"/>
    <property type="match status" value="1"/>
</dbReference>
<dbReference type="PANTHER" id="PTHR40845">
    <property type="match status" value="1"/>
</dbReference>